<reference evidence="5 6" key="1">
    <citation type="submission" date="2020-08" db="EMBL/GenBank/DDBJ databases">
        <authorList>
            <person name="Hejnol A."/>
        </authorList>
    </citation>
    <scope>NUCLEOTIDE SEQUENCE [LARGE SCALE GENOMIC DNA]</scope>
</reference>
<feature type="domain" description="Calpain catalytic" evidence="4">
    <location>
        <begin position="93"/>
        <end position="397"/>
    </location>
</feature>
<dbReference type="InterPro" id="IPR022682">
    <property type="entry name" value="Calpain_domain_III"/>
</dbReference>
<evidence type="ECO:0000256" key="1">
    <source>
        <dbReference type="ARBA" id="ARBA00007623"/>
    </source>
</evidence>
<feature type="region of interest" description="Disordered" evidence="3">
    <location>
        <begin position="1"/>
        <end position="22"/>
    </location>
</feature>
<dbReference type="SMART" id="SM00230">
    <property type="entry name" value="CysPc"/>
    <property type="match status" value="1"/>
</dbReference>
<proteinExistence type="inferred from homology"/>
<dbReference type="SUPFAM" id="SSF47473">
    <property type="entry name" value="EF-hand"/>
    <property type="match status" value="1"/>
</dbReference>
<keyword evidence="6" id="KW-1185">Reference proteome</keyword>
<comment type="caution">
    <text evidence="5">The sequence shown here is derived from an EMBL/GenBank/DDBJ whole genome shotgun (WGS) entry which is preliminary data.</text>
</comment>
<dbReference type="InterPro" id="IPR036213">
    <property type="entry name" value="Calpain_III_sf"/>
</dbReference>
<dbReference type="InterPro" id="IPR001300">
    <property type="entry name" value="Peptidase_C2_calpain_cat"/>
</dbReference>
<dbReference type="Proteomes" id="UP000549394">
    <property type="component" value="Unassembled WGS sequence"/>
</dbReference>
<evidence type="ECO:0000313" key="5">
    <source>
        <dbReference type="EMBL" id="CAD5113808.1"/>
    </source>
</evidence>
<sequence>MKGRKSVPYVNIPNNLPKPQSVSKVSVAAPENYRADLKPANVREEDDKCDKNVSTPSVIRINNAKDKNENLLTYIQALSFEDIWASCKQSNNLFEDVNFPATNSSIFCNCTSKVTVQWQRPSEITKKFNLKPELFASNTDTTLALGNFGDKWVLNAALSLVEDTEGLFTILPRGQSFRDEWYMGAFHFNFFRNGTWEKVTIDDRLPTIDGKLNFIHSFTPNEFWASLLEKAYAKFHGSYEAMKSCSFEETLHHLTGGTVITHNMADLDTTSLDDIIFQSIECNCKILCSIMADGRKWNELLSNGFVAERMYAILDIRGIKLTRDDIVKPVTLVKLKSTDGLRLEWSGAWNSHSPEWRNIRSGDKEKLELTIDNHSETWIEIHDFYKIFTSLYVCYPTANPSTFGSKMLNKVQEFEGQWLNGVTAGGRPTCMDSFWVNPQFEVKVQNSPKGGAFFIVDLIQNDNRLIRHKARINNVVGIALYQVVLNANLAKGTYIVIPSTYDPNQEGEFILRLVYDEENNIEIRQLGDVINVSYDMFNCMPNTTYDLRNKFLELSGEEMKINAFQLATLFCELKLKDFQADVEICKSLLLLSRHTSGYCDFNDFLLIFGILSLLMEIFTSTGKSLNKKITGYELVDLCEKLGHIVPEKFLMESLWKFTDEETRLSCGNFIRFVCFFTSTFSEERNSA</sequence>
<evidence type="ECO:0000259" key="4">
    <source>
        <dbReference type="PROSITE" id="PS50203"/>
    </source>
</evidence>
<dbReference type="PROSITE" id="PS50203">
    <property type="entry name" value="CALPAIN_CAT"/>
    <property type="match status" value="1"/>
</dbReference>
<comment type="caution">
    <text evidence="2">Lacks conserved residue(s) required for the propagation of feature annotation.</text>
</comment>
<evidence type="ECO:0000256" key="3">
    <source>
        <dbReference type="SAM" id="MobiDB-lite"/>
    </source>
</evidence>
<comment type="similarity">
    <text evidence="1">Belongs to the peptidase C2 family.</text>
</comment>
<feature type="compositionally biased region" description="Polar residues" evidence="3">
    <location>
        <begin position="12"/>
        <end position="22"/>
    </location>
</feature>
<evidence type="ECO:0000256" key="2">
    <source>
        <dbReference type="PROSITE-ProRule" id="PRU00239"/>
    </source>
</evidence>
<dbReference type="SUPFAM" id="SSF54001">
    <property type="entry name" value="Cysteine proteinases"/>
    <property type="match status" value="1"/>
</dbReference>
<dbReference type="Pfam" id="PF00648">
    <property type="entry name" value="Peptidase_C2"/>
    <property type="match status" value="1"/>
</dbReference>
<dbReference type="PANTHER" id="PTHR10183:SF433">
    <property type="entry name" value="CALPAIN-A-RELATED"/>
    <property type="match status" value="1"/>
</dbReference>
<gene>
    <name evidence="5" type="ORF">DGYR_LOCUS2742</name>
</gene>
<dbReference type="PANTHER" id="PTHR10183">
    <property type="entry name" value="CALPAIN"/>
    <property type="match status" value="1"/>
</dbReference>
<accession>A0A7I8VC01</accession>
<protein>
    <submittedName>
        <fullName evidence="5">DgyrCDS2973</fullName>
    </submittedName>
</protein>
<dbReference type="InterPro" id="IPR022684">
    <property type="entry name" value="Calpain_cysteine_protease"/>
</dbReference>
<dbReference type="OrthoDB" id="424753at2759"/>
<dbReference type="Gene3D" id="3.90.70.10">
    <property type="entry name" value="Cysteine proteinases"/>
    <property type="match status" value="1"/>
</dbReference>
<dbReference type="InterPro" id="IPR022683">
    <property type="entry name" value="Calpain_III"/>
</dbReference>
<dbReference type="Gene3D" id="1.10.238.10">
    <property type="entry name" value="EF-hand"/>
    <property type="match status" value="1"/>
</dbReference>
<dbReference type="AlphaFoldDB" id="A0A7I8VC01"/>
<dbReference type="SMART" id="SM00720">
    <property type="entry name" value="calpain_III"/>
    <property type="match status" value="1"/>
</dbReference>
<dbReference type="Pfam" id="PF01067">
    <property type="entry name" value="Calpain_III"/>
    <property type="match status" value="1"/>
</dbReference>
<evidence type="ECO:0000313" key="6">
    <source>
        <dbReference type="Proteomes" id="UP000549394"/>
    </source>
</evidence>
<dbReference type="Gene3D" id="2.60.120.380">
    <property type="match status" value="2"/>
</dbReference>
<name>A0A7I8VC01_9ANNE</name>
<organism evidence="5 6">
    <name type="scientific">Dimorphilus gyrociliatus</name>
    <dbReference type="NCBI Taxonomy" id="2664684"/>
    <lineage>
        <taxon>Eukaryota</taxon>
        <taxon>Metazoa</taxon>
        <taxon>Spiralia</taxon>
        <taxon>Lophotrochozoa</taxon>
        <taxon>Annelida</taxon>
        <taxon>Polychaeta</taxon>
        <taxon>Polychaeta incertae sedis</taxon>
        <taxon>Dinophilidae</taxon>
        <taxon>Dimorphilus</taxon>
    </lineage>
</organism>
<dbReference type="GO" id="GO:0006508">
    <property type="term" value="P:proteolysis"/>
    <property type="evidence" value="ECO:0007669"/>
    <property type="project" value="InterPro"/>
</dbReference>
<dbReference type="SUPFAM" id="SSF49758">
    <property type="entry name" value="Calpain large subunit, middle domain (domain III)"/>
    <property type="match status" value="1"/>
</dbReference>
<dbReference type="InterPro" id="IPR038765">
    <property type="entry name" value="Papain-like_cys_pep_sf"/>
</dbReference>
<dbReference type="PRINTS" id="PR00704">
    <property type="entry name" value="CALPAIN"/>
</dbReference>
<dbReference type="EMBL" id="CAJFCJ010000004">
    <property type="protein sequence ID" value="CAD5113808.1"/>
    <property type="molecule type" value="Genomic_DNA"/>
</dbReference>
<dbReference type="GO" id="GO:0004198">
    <property type="term" value="F:calcium-dependent cysteine-type endopeptidase activity"/>
    <property type="evidence" value="ECO:0007669"/>
    <property type="project" value="InterPro"/>
</dbReference>
<dbReference type="InterPro" id="IPR011992">
    <property type="entry name" value="EF-hand-dom_pair"/>
</dbReference>
<dbReference type="CDD" id="cd00044">
    <property type="entry name" value="CysPc"/>
    <property type="match status" value="1"/>
</dbReference>
<dbReference type="GO" id="GO:0005737">
    <property type="term" value="C:cytoplasm"/>
    <property type="evidence" value="ECO:0007669"/>
    <property type="project" value="TreeGrafter"/>
</dbReference>